<keyword evidence="3" id="KW-0472">Membrane</keyword>
<evidence type="ECO:0000256" key="5">
    <source>
        <dbReference type="ARBA" id="ARBA00023288"/>
    </source>
</evidence>
<evidence type="ECO:0000313" key="9">
    <source>
        <dbReference type="EMBL" id="RFA09894.1"/>
    </source>
</evidence>
<evidence type="ECO:0000256" key="1">
    <source>
        <dbReference type="ARBA" id="ARBA00004635"/>
    </source>
</evidence>
<evidence type="ECO:0000256" key="3">
    <source>
        <dbReference type="ARBA" id="ARBA00023136"/>
    </source>
</evidence>
<dbReference type="PANTHER" id="PTHR30429:SF0">
    <property type="entry name" value="METHIONINE-BINDING LIPOPROTEIN METQ"/>
    <property type="match status" value="1"/>
</dbReference>
<sequence>MRSKKYLIAAAILSTVIVGATGCSSSSTSSDAAVGATDGGVTTIKVGATFPGDDILNYVEQSQAAAAGLDIQVTSFTDYTTPNTALEDGSLDANLYQHLPFLNNFNTNNGTHIAPVGKVYFPALALYSKQVKSVDDIKDGDTISIPNDPTNELRSLNLLAKAGLITLNEGATGVVGDIATNPKNLVFQELDAATLPRALDENVAGIANLSFALPAGLTGDQQILKEDVDGTLYTNLLAAKEGHENDPAVQKLYELLTSKETQDWITAQYKGLVIPASGPAS</sequence>
<dbReference type="PANTHER" id="PTHR30429">
    <property type="entry name" value="D-METHIONINE-BINDING LIPOPROTEIN METQ"/>
    <property type="match status" value="1"/>
</dbReference>
<dbReference type="SUPFAM" id="SSF53850">
    <property type="entry name" value="Periplasmic binding protein-like II"/>
    <property type="match status" value="1"/>
</dbReference>
<evidence type="ECO:0000256" key="6">
    <source>
        <dbReference type="PIRNR" id="PIRNR002854"/>
    </source>
</evidence>
<feature type="chain" id="PRO_5039520578" description="Lipoprotein" evidence="8">
    <location>
        <begin position="21"/>
        <end position="281"/>
    </location>
</feature>
<evidence type="ECO:0000313" key="10">
    <source>
        <dbReference type="Proteomes" id="UP000256486"/>
    </source>
</evidence>
<evidence type="ECO:0000256" key="7">
    <source>
        <dbReference type="PIRSR" id="PIRSR002854-1"/>
    </source>
</evidence>
<dbReference type="RefSeq" id="WP_116415295.1">
    <property type="nucleotide sequence ID" value="NZ_NBWZ01000001.1"/>
</dbReference>
<keyword evidence="10" id="KW-1185">Reference proteome</keyword>
<evidence type="ECO:0000256" key="8">
    <source>
        <dbReference type="SAM" id="SignalP"/>
    </source>
</evidence>
<dbReference type="OrthoDB" id="9812878at2"/>
<comment type="subcellular location">
    <subcellularLocation>
        <location evidence="1">Membrane</location>
        <topology evidence="1">Lipid-anchor</topology>
    </subcellularLocation>
</comment>
<keyword evidence="2 8" id="KW-0732">Signal</keyword>
<dbReference type="Gene3D" id="3.40.190.10">
    <property type="entry name" value="Periplasmic binding protein-like II"/>
    <property type="match status" value="2"/>
</dbReference>
<feature type="signal peptide" evidence="8">
    <location>
        <begin position="1"/>
        <end position="20"/>
    </location>
</feature>
<name>A0A3E0VIV5_9MICO</name>
<dbReference type="PROSITE" id="PS51257">
    <property type="entry name" value="PROKAR_LIPOPROTEIN"/>
    <property type="match status" value="1"/>
</dbReference>
<proteinExistence type="inferred from homology"/>
<accession>A0A3E0VIV5</accession>
<dbReference type="InterPro" id="IPR004872">
    <property type="entry name" value="Lipoprotein_NlpA"/>
</dbReference>
<keyword evidence="4" id="KW-0564">Palmitate</keyword>
<dbReference type="GO" id="GO:0016020">
    <property type="term" value="C:membrane"/>
    <property type="evidence" value="ECO:0007669"/>
    <property type="project" value="UniProtKB-SubCell"/>
</dbReference>
<protein>
    <recommendedName>
        <fullName evidence="6">Lipoprotein</fullName>
    </recommendedName>
</protein>
<comment type="caution">
    <text evidence="9">The sequence shown here is derived from an EMBL/GenBank/DDBJ whole genome shotgun (WGS) entry which is preliminary data.</text>
</comment>
<feature type="lipid moiety-binding region" description="S-diacylglycerol cysteine" evidence="7">
    <location>
        <position position="23"/>
    </location>
</feature>
<dbReference type="AlphaFoldDB" id="A0A3E0VIV5"/>
<dbReference type="PIRSF" id="PIRSF002854">
    <property type="entry name" value="MetQ"/>
    <property type="match status" value="1"/>
</dbReference>
<keyword evidence="5 6" id="KW-0449">Lipoprotein</keyword>
<dbReference type="Pfam" id="PF03180">
    <property type="entry name" value="Lipoprotein_9"/>
    <property type="match status" value="1"/>
</dbReference>
<reference evidence="9 10" key="1">
    <citation type="submission" date="2017-04" db="EMBL/GenBank/DDBJ databases">
        <title>Comparative genome analysis of Subtercola boreus.</title>
        <authorList>
            <person name="Cho Y.-J."/>
            <person name="Cho A."/>
            <person name="Kim O.-S."/>
            <person name="Lee J.-I."/>
        </authorList>
    </citation>
    <scope>NUCLEOTIDE SEQUENCE [LARGE SCALE GENOMIC DNA]</scope>
    <source>
        <strain evidence="9 10">K300</strain>
    </source>
</reference>
<dbReference type="Proteomes" id="UP000256486">
    <property type="component" value="Unassembled WGS sequence"/>
</dbReference>
<comment type="similarity">
    <text evidence="6">Belongs to the nlpA lipoprotein family.</text>
</comment>
<gene>
    <name evidence="9" type="ORF">B7R54_12290</name>
</gene>
<dbReference type="EMBL" id="NBWZ01000001">
    <property type="protein sequence ID" value="RFA09894.1"/>
    <property type="molecule type" value="Genomic_DNA"/>
</dbReference>
<evidence type="ECO:0000256" key="2">
    <source>
        <dbReference type="ARBA" id="ARBA00022729"/>
    </source>
</evidence>
<evidence type="ECO:0000256" key="4">
    <source>
        <dbReference type="ARBA" id="ARBA00023139"/>
    </source>
</evidence>
<organism evidence="9 10">
    <name type="scientific">Subtercola boreus</name>
    <dbReference type="NCBI Taxonomy" id="120213"/>
    <lineage>
        <taxon>Bacteria</taxon>
        <taxon>Bacillati</taxon>
        <taxon>Actinomycetota</taxon>
        <taxon>Actinomycetes</taxon>
        <taxon>Micrococcales</taxon>
        <taxon>Microbacteriaceae</taxon>
        <taxon>Subtercola</taxon>
    </lineage>
</organism>